<dbReference type="OrthoDB" id="4426460at2759"/>
<evidence type="ECO:0000313" key="3">
    <source>
        <dbReference type="Proteomes" id="UP000248423"/>
    </source>
</evidence>
<evidence type="ECO:0000256" key="1">
    <source>
        <dbReference type="SAM" id="MobiDB-lite"/>
    </source>
</evidence>
<feature type="region of interest" description="Disordered" evidence="1">
    <location>
        <begin position="1"/>
        <end position="127"/>
    </location>
</feature>
<accession>A0A319ES27</accession>
<feature type="compositionally biased region" description="Polar residues" evidence="1">
    <location>
        <begin position="46"/>
        <end position="63"/>
    </location>
</feature>
<evidence type="ECO:0000313" key="2">
    <source>
        <dbReference type="EMBL" id="PYI06544.1"/>
    </source>
</evidence>
<dbReference type="VEuPathDB" id="FungiDB:BO78DRAFT_397022"/>
<keyword evidence="3" id="KW-1185">Reference proteome</keyword>
<dbReference type="Proteomes" id="UP000248423">
    <property type="component" value="Unassembled WGS sequence"/>
</dbReference>
<organism evidence="2 3">
    <name type="scientific">Aspergillus sclerotiicarbonarius (strain CBS 121057 / IBT 28362)</name>
    <dbReference type="NCBI Taxonomy" id="1448318"/>
    <lineage>
        <taxon>Eukaryota</taxon>
        <taxon>Fungi</taxon>
        <taxon>Dikarya</taxon>
        <taxon>Ascomycota</taxon>
        <taxon>Pezizomycotina</taxon>
        <taxon>Eurotiomycetes</taxon>
        <taxon>Eurotiomycetidae</taxon>
        <taxon>Eurotiales</taxon>
        <taxon>Aspergillaceae</taxon>
        <taxon>Aspergillus</taxon>
        <taxon>Aspergillus subgen. Circumdati</taxon>
    </lineage>
</organism>
<feature type="compositionally biased region" description="Basic and acidic residues" evidence="1">
    <location>
        <begin position="64"/>
        <end position="85"/>
    </location>
</feature>
<gene>
    <name evidence="2" type="ORF">BO78DRAFT_397022</name>
</gene>
<sequence length="127" mass="14361">MSLPSQRKFNTNTGPGFNSSPAVSGGLKRSNALFRKREERNPLIDRQQTLTFNPPMSKESTCWNKHDRKENLRPDMNRDKGKRPENYGVGTFASPSTKKHANSYANPSPKRGGVETDARKVRWPFLG</sequence>
<protein>
    <submittedName>
        <fullName evidence="2">Uncharacterized protein</fullName>
    </submittedName>
</protein>
<dbReference type="EMBL" id="KZ826348">
    <property type="protein sequence ID" value="PYI06544.1"/>
    <property type="molecule type" value="Genomic_DNA"/>
</dbReference>
<feature type="compositionally biased region" description="Polar residues" evidence="1">
    <location>
        <begin position="1"/>
        <end position="22"/>
    </location>
</feature>
<dbReference type="AlphaFoldDB" id="A0A319ES27"/>
<reference evidence="2 3" key="1">
    <citation type="submission" date="2018-02" db="EMBL/GenBank/DDBJ databases">
        <title>The genomes of Aspergillus section Nigri reveals drivers in fungal speciation.</title>
        <authorList>
            <consortium name="DOE Joint Genome Institute"/>
            <person name="Vesth T.C."/>
            <person name="Nybo J."/>
            <person name="Theobald S."/>
            <person name="Brandl J."/>
            <person name="Frisvad J.C."/>
            <person name="Nielsen K.F."/>
            <person name="Lyhne E.K."/>
            <person name="Kogle M.E."/>
            <person name="Kuo A."/>
            <person name="Riley R."/>
            <person name="Clum A."/>
            <person name="Nolan M."/>
            <person name="Lipzen A."/>
            <person name="Salamov A."/>
            <person name="Henrissat B."/>
            <person name="Wiebenga A."/>
            <person name="De vries R.P."/>
            <person name="Grigoriev I.V."/>
            <person name="Mortensen U.H."/>
            <person name="Andersen M.R."/>
            <person name="Baker S.E."/>
        </authorList>
    </citation>
    <scope>NUCLEOTIDE SEQUENCE [LARGE SCALE GENOMIC DNA]</scope>
    <source>
        <strain evidence="2 3">CBS 121057</strain>
    </source>
</reference>
<proteinExistence type="predicted"/>
<name>A0A319ES27_ASPSB</name>